<evidence type="ECO:0000313" key="8">
    <source>
        <dbReference type="EMBL" id="KKM27396.1"/>
    </source>
</evidence>
<feature type="transmembrane region" description="Helical" evidence="6">
    <location>
        <begin position="163"/>
        <end position="184"/>
    </location>
</feature>
<dbReference type="InterPro" id="IPR050736">
    <property type="entry name" value="Sensor_HK_Regulatory"/>
</dbReference>
<keyword evidence="6" id="KW-1133">Transmembrane helix</keyword>
<evidence type="ECO:0000256" key="5">
    <source>
        <dbReference type="ARBA" id="ARBA00023012"/>
    </source>
</evidence>
<evidence type="ECO:0000256" key="4">
    <source>
        <dbReference type="ARBA" id="ARBA00022777"/>
    </source>
</evidence>
<evidence type="ECO:0000256" key="1">
    <source>
        <dbReference type="ARBA" id="ARBA00000085"/>
    </source>
</evidence>
<dbReference type="EC" id="2.7.13.3" evidence="2"/>
<accession>A0A0F9IIH0</accession>
<dbReference type="SUPFAM" id="SSF47384">
    <property type="entry name" value="Homodimeric domain of signal transducing histidine kinase"/>
    <property type="match status" value="1"/>
</dbReference>
<feature type="transmembrane region" description="Helical" evidence="6">
    <location>
        <begin position="55"/>
        <end position="72"/>
    </location>
</feature>
<dbReference type="GO" id="GO:0000155">
    <property type="term" value="F:phosphorelay sensor kinase activity"/>
    <property type="evidence" value="ECO:0007669"/>
    <property type="project" value="InterPro"/>
</dbReference>
<dbReference type="SUPFAM" id="SSF55874">
    <property type="entry name" value="ATPase domain of HSP90 chaperone/DNA topoisomerase II/histidine kinase"/>
    <property type="match status" value="1"/>
</dbReference>
<dbReference type="PRINTS" id="PR00344">
    <property type="entry name" value="BCTRLSENSOR"/>
</dbReference>
<dbReference type="Pfam" id="PF02518">
    <property type="entry name" value="HATPase_c"/>
    <property type="match status" value="1"/>
</dbReference>
<protein>
    <recommendedName>
        <fullName evidence="2">histidine kinase</fullName>
        <ecNumber evidence="2">2.7.13.3</ecNumber>
    </recommendedName>
</protein>
<comment type="catalytic activity">
    <reaction evidence="1">
        <text>ATP + protein L-histidine = ADP + protein N-phospho-L-histidine.</text>
        <dbReference type="EC" id="2.7.13.3"/>
    </reaction>
</comment>
<dbReference type="InterPro" id="IPR004358">
    <property type="entry name" value="Sig_transdc_His_kin-like_C"/>
</dbReference>
<dbReference type="InterPro" id="IPR005467">
    <property type="entry name" value="His_kinase_dom"/>
</dbReference>
<keyword evidence="6" id="KW-0472">Membrane</keyword>
<dbReference type="PANTHER" id="PTHR43711">
    <property type="entry name" value="TWO-COMPONENT HISTIDINE KINASE"/>
    <property type="match status" value="1"/>
</dbReference>
<keyword evidence="3" id="KW-0808">Transferase</keyword>
<gene>
    <name evidence="8" type="ORF">LCGC14_1575140</name>
</gene>
<evidence type="ECO:0000256" key="3">
    <source>
        <dbReference type="ARBA" id="ARBA00022679"/>
    </source>
</evidence>
<sequence length="461" mass="53429">MVQKNNKSMEKRKSIHYHEYQEILLYNVIKGTIIIFLLLVAGNSIWLLYDFWNSMILNILALLVIFIYWWCLKSIKNKRFHITTRIYLSSSLIGSAAAISFVNQQFISICALGLGLFLFLAMFLDVPKNSRYWVILCIGLFWLCFTIRIIIPSLLFSFILLDVLGIFLFPPMLLLGIGVLGYYVSTRFNNALLESEATKESLEQTNKRLLVIQKELRKSEEKYHESYKIADFYKDLIAHDINNILNNISMSSQLFMTYQKEPENQRKIQELMQIINEEVSRGTNLISNVHKLSELEESKMPIQSTECCAPLKESCDSLIKAYQNREVDIQFDFIDKKIFVQANSLLKELFENILDNAVKYNDNPRVEIIAKITKEQIRKQDYIKLEFIDNGIGISDTQKESIFKKGYKEHKGGKGMGFGLSLVKKIIDSYNGQIWVEDKIKGDYTKGSVFSILIPEVIERT</sequence>
<dbReference type="InterPro" id="IPR036097">
    <property type="entry name" value="HisK_dim/P_sf"/>
</dbReference>
<feature type="transmembrane region" description="Helical" evidence="6">
    <location>
        <begin position="106"/>
        <end position="125"/>
    </location>
</feature>
<keyword evidence="4" id="KW-0418">Kinase</keyword>
<proteinExistence type="predicted"/>
<dbReference type="Gene3D" id="1.10.287.130">
    <property type="match status" value="1"/>
</dbReference>
<name>A0A0F9IIH0_9ZZZZ</name>
<dbReference type="SMART" id="SM00387">
    <property type="entry name" value="HATPase_c"/>
    <property type="match status" value="1"/>
</dbReference>
<evidence type="ECO:0000256" key="2">
    <source>
        <dbReference type="ARBA" id="ARBA00012438"/>
    </source>
</evidence>
<evidence type="ECO:0000256" key="6">
    <source>
        <dbReference type="SAM" id="Phobius"/>
    </source>
</evidence>
<dbReference type="InterPro" id="IPR003594">
    <property type="entry name" value="HATPase_dom"/>
</dbReference>
<dbReference type="Gene3D" id="3.30.565.10">
    <property type="entry name" value="Histidine kinase-like ATPase, C-terminal domain"/>
    <property type="match status" value="1"/>
</dbReference>
<dbReference type="EMBL" id="LAZR01012329">
    <property type="protein sequence ID" value="KKM27396.1"/>
    <property type="molecule type" value="Genomic_DNA"/>
</dbReference>
<dbReference type="AlphaFoldDB" id="A0A0F9IIH0"/>
<dbReference type="InterPro" id="IPR036890">
    <property type="entry name" value="HATPase_C_sf"/>
</dbReference>
<keyword evidence="5" id="KW-0902">Two-component regulatory system</keyword>
<comment type="caution">
    <text evidence="8">The sequence shown here is derived from an EMBL/GenBank/DDBJ whole genome shotgun (WGS) entry which is preliminary data.</text>
</comment>
<feature type="transmembrane region" description="Helical" evidence="6">
    <location>
        <begin position="23"/>
        <end position="49"/>
    </location>
</feature>
<organism evidence="8">
    <name type="scientific">marine sediment metagenome</name>
    <dbReference type="NCBI Taxonomy" id="412755"/>
    <lineage>
        <taxon>unclassified sequences</taxon>
        <taxon>metagenomes</taxon>
        <taxon>ecological metagenomes</taxon>
    </lineage>
</organism>
<reference evidence="8" key="1">
    <citation type="journal article" date="2015" name="Nature">
        <title>Complex archaea that bridge the gap between prokaryotes and eukaryotes.</title>
        <authorList>
            <person name="Spang A."/>
            <person name="Saw J.H."/>
            <person name="Jorgensen S.L."/>
            <person name="Zaremba-Niedzwiedzka K."/>
            <person name="Martijn J."/>
            <person name="Lind A.E."/>
            <person name="van Eijk R."/>
            <person name="Schleper C."/>
            <person name="Guy L."/>
            <person name="Ettema T.J."/>
        </authorList>
    </citation>
    <scope>NUCLEOTIDE SEQUENCE</scope>
</reference>
<keyword evidence="6" id="KW-0812">Transmembrane</keyword>
<evidence type="ECO:0000259" key="7">
    <source>
        <dbReference type="PROSITE" id="PS50109"/>
    </source>
</evidence>
<dbReference type="PANTHER" id="PTHR43711:SF26">
    <property type="entry name" value="SENSOR HISTIDINE KINASE RCSC"/>
    <property type="match status" value="1"/>
</dbReference>
<feature type="domain" description="Histidine kinase" evidence="7">
    <location>
        <begin position="236"/>
        <end position="458"/>
    </location>
</feature>
<dbReference type="PROSITE" id="PS50109">
    <property type="entry name" value="HIS_KIN"/>
    <property type="match status" value="1"/>
</dbReference>
<feature type="transmembrane region" description="Helical" evidence="6">
    <location>
        <begin position="132"/>
        <end position="151"/>
    </location>
</feature>